<reference evidence="3" key="1">
    <citation type="submission" date="2020-03" db="EMBL/GenBank/DDBJ databases">
        <title>Genome of Pelagibius litoralis DSM 21314T.</title>
        <authorList>
            <person name="Wang G."/>
        </authorList>
    </citation>
    <scope>NUCLEOTIDE SEQUENCE</scope>
    <source>
        <strain evidence="3">DSM 21314</strain>
    </source>
</reference>
<name>A0A967F2W3_9PROT</name>
<proteinExistence type="predicted"/>
<evidence type="ECO:0000313" key="3">
    <source>
        <dbReference type="EMBL" id="NIA72198.1"/>
    </source>
</evidence>
<evidence type="ECO:0000256" key="1">
    <source>
        <dbReference type="SAM" id="MobiDB-lite"/>
    </source>
</evidence>
<keyword evidence="2" id="KW-0812">Transmembrane</keyword>
<protein>
    <submittedName>
        <fullName evidence="3">DUF983 domain-containing protein</fullName>
    </submittedName>
</protein>
<evidence type="ECO:0000256" key="2">
    <source>
        <dbReference type="SAM" id="Phobius"/>
    </source>
</evidence>
<feature type="transmembrane region" description="Helical" evidence="2">
    <location>
        <begin position="93"/>
        <end position="112"/>
    </location>
</feature>
<dbReference type="Pfam" id="PF06170">
    <property type="entry name" value="DUF983"/>
    <property type="match status" value="1"/>
</dbReference>
<dbReference type="AlphaFoldDB" id="A0A967F2W3"/>
<comment type="caution">
    <text evidence="3">The sequence shown here is derived from an EMBL/GenBank/DDBJ whole genome shotgun (WGS) entry which is preliminary data.</text>
</comment>
<sequence length="155" mass="16990">MTAPRRTPEDSASDDAYAPLSPLRTGLTCRCPRCGKGRLFAGFLTVAARCAVCGFDLSEQNSGDGPAVFIIFILGAVVVPLVFWFEFAYEPPIWLHMLIWVPVILGGALGMLRPMKGVMIALQYRNKASDSGTVDYSLTADDRKNGSKDDREDER</sequence>
<feature type="region of interest" description="Disordered" evidence="1">
    <location>
        <begin position="132"/>
        <end position="155"/>
    </location>
</feature>
<feature type="compositionally biased region" description="Basic and acidic residues" evidence="1">
    <location>
        <begin position="140"/>
        <end position="155"/>
    </location>
</feature>
<accession>A0A967F2W3</accession>
<dbReference type="EMBL" id="JAAQPH010000035">
    <property type="protein sequence ID" value="NIA72198.1"/>
    <property type="molecule type" value="Genomic_DNA"/>
</dbReference>
<feature type="transmembrane region" description="Helical" evidence="2">
    <location>
        <begin position="67"/>
        <end position="87"/>
    </location>
</feature>
<gene>
    <name evidence="3" type="ORF">HBA54_26765</name>
</gene>
<keyword evidence="4" id="KW-1185">Reference proteome</keyword>
<evidence type="ECO:0000313" key="4">
    <source>
        <dbReference type="Proteomes" id="UP000761264"/>
    </source>
</evidence>
<dbReference type="RefSeq" id="WP_167231142.1">
    <property type="nucleotide sequence ID" value="NZ_JAAQPH010000035.1"/>
</dbReference>
<keyword evidence="2" id="KW-1133">Transmembrane helix</keyword>
<dbReference type="Proteomes" id="UP000761264">
    <property type="component" value="Unassembled WGS sequence"/>
</dbReference>
<organism evidence="3 4">
    <name type="scientific">Pelagibius litoralis</name>
    <dbReference type="NCBI Taxonomy" id="374515"/>
    <lineage>
        <taxon>Bacteria</taxon>
        <taxon>Pseudomonadati</taxon>
        <taxon>Pseudomonadota</taxon>
        <taxon>Alphaproteobacteria</taxon>
        <taxon>Rhodospirillales</taxon>
        <taxon>Rhodovibrionaceae</taxon>
        <taxon>Pelagibius</taxon>
    </lineage>
</organism>
<keyword evidence="2" id="KW-0472">Membrane</keyword>
<dbReference type="InterPro" id="IPR009325">
    <property type="entry name" value="DUF983"/>
</dbReference>